<comment type="caution">
    <text evidence="1">The sequence shown here is derived from an EMBL/GenBank/DDBJ whole genome shotgun (WGS) entry which is preliminary data.</text>
</comment>
<keyword evidence="2" id="KW-1185">Reference proteome</keyword>
<evidence type="ECO:0000313" key="2">
    <source>
        <dbReference type="Proteomes" id="UP000383932"/>
    </source>
</evidence>
<dbReference type="PANTHER" id="PTHR46579:SF1">
    <property type="entry name" value="F5_8 TYPE C DOMAIN-CONTAINING PROTEIN"/>
    <property type="match status" value="1"/>
</dbReference>
<accession>A0A5N5QIK4</accession>
<proteinExistence type="predicted"/>
<reference evidence="1 2" key="1">
    <citation type="journal article" date="2019" name="Fungal Biol. Biotechnol.">
        <title>Draft genome sequence of fastidious pathogen Ceratobasidium theobromae, which causes vascular-streak dieback in Theobroma cacao.</title>
        <authorList>
            <person name="Ali S.S."/>
            <person name="Asman A."/>
            <person name="Shao J."/>
            <person name="Firmansyah A.P."/>
            <person name="Susilo A.W."/>
            <person name="Rosmana A."/>
            <person name="McMahon P."/>
            <person name="Junaid M."/>
            <person name="Guest D."/>
            <person name="Kheng T.Y."/>
            <person name="Meinhardt L.W."/>
            <person name="Bailey B.A."/>
        </authorList>
    </citation>
    <scope>NUCLEOTIDE SEQUENCE [LARGE SCALE GENOMIC DNA]</scope>
    <source>
        <strain evidence="1 2">CT2</strain>
    </source>
</reference>
<dbReference type="Pfam" id="PF02992">
    <property type="entry name" value="Transposase_21"/>
    <property type="match status" value="1"/>
</dbReference>
<evidence type="ECO:0008006" key="3">
    <source>
        <dbReference type="Google" id="ProtNLM"/>
    </source>
</evidence>
<sequence length="689" mass="79381">MARKLRYRLEVESEHVDGVVMDVFDGTRYRELRETQVSEDDQYKFFDNPEDIALGLSTDGFTLFKQRRRGHSTAWPIILINYNLSPKIRTQLENVMCVGIIPGPQQCKDISSFLVPLMEELLELEGGIVTSGLSPDGSRYLLLLKGHNAFSPCRTCYVEGCKHPSNRVTVYYIPLVRPNEAAEWDCNQLPIRTHARFLEDIQNIEGATGWTLAQLTKHYGINGRSIFSHLKSIDLTCCAPYDIMHLFFENVVPNLILHWIGEFKGLDKGSGNYQIDEATWKKIGQETADAVPIIPSAFVGTLPDIAQDRILYKAEVYSFWIQYVAPIVLAGRLRTRYYKHVLLFCEIIMLCLEFSVTDSDIDRLDNMVKTWVTQYEQYYYQYSADRISACTLTIHALLHLPYYLRKTGPLWASWAFVMERFCGHLLPAVKNRIRPYDHLDNYVQRRAQMRVVSLVHNLPELSRSHAAKRRTANGIEISTREVAYPEFPDIVLGTPVTKKITMTVRLQTRFTRYFGVVYAGRSAQYLRNHIDESSIIRYGRFRIVPDGDRIRTASLIRNDRTARDNSFVRYQLLPDANAAFRNRPDVPRREVQYGKLLDLYYVVYVEHDGKRVPYILAHIEPCETHGLDATQPQTPVVSYNRMLPSHIVHIQTIESVVGRIKQDSGWAIVDRSRSGARTEFVDENGDDFD</sequence>
<dbReference type="EMBL" id="SSOP01000111">
    <property type="protein sequence ID" value="KAB5591318.1"/>
    <property type="molecule type" value="Genomic_DNA"/>
</dbReference>
<dbReference type="Proteomes" id="UP000383932">
    <property type="component" value="Unassembled WGS sequence"/>
</dbReference>
<dbReference type="OrthoDB" id="6613063at2759"/>
<dbReference type="InterPro" id="IPR004242">
    <property type="entry name" value="Transposase_21"/>
</dbReference>
<dbReference type="PANTHER" id="PTHR46579">
    <property type="entry name" value="F5/8 TYPE C DOMAIN-CONTAINING PROTEIN-RELATED"/>
    <property type="match status" value="1"/>
</dbReference>
<name>A0A5N5QIK4_9AGAM</name>
<dbReference type="AlphaFoldDB" id="A0A5N5QIK4"/>
<protein>
    <recommendedName>
        <fullName evidence="3">Transposase family Tnp2 protein</fullName>
    </recommendedName>
</protein>
<gene>
    <name evidence="1" type="ORF">CTheo_5234</name>
</gene>
<evidence type="ECO:0000313" key="1">
    <source>
        <dbReference type="EMBL" id="KAB5591318.1"/>
    </source>
</evidence>
<organism evidence="1 2">
    <name type="scientific">Ceratobasidium theobromae</name>
    <dbReference type="NCBI Taxonomy" id="1582974"/>
    <lineage>
        <taxon>Eukaryota</taxon>
        <taxon>Fungi</taxon>
        <taxon>Dikarya</taxon>
        <taxon>Basidiomycota</taxon>
        <taxon>Agaricomycotina</taxon>
        <taxon>Agaricomycetes</taxon>
        <taxon>Cantharellales</taxon>
        <taxon>Ceratobasidiaceae</taxon>
        <taxon>Ceratobasidium</taxon>
    </lineage>
</organism>